<dbReference type="Pfam" id="PF14907">
    <property type="entry name" value="NTP_transf_5"/>
    <property type="match status" value="1"/>
</dbReference>
<accession>A0A9D1H2Y2</accession>
<dbReference type="Proteomes" id="UP000824165">
    <property type="component" value="Unassembled WGS sequence"/>
</dbReference>
<protein>
    <submittedName>
        <fullName evidence="1">Nucleotidyltransferase family protein</fullName>
    </submittedName>
</protein>
<dbReference type="AlphaFoldDB" id="A0A9D1H2Y2"/>
<sequence>MNYTIKYMLYIIGCAAKGVTPDIPSEKLDYELMFKISKEQQVENLVYAALKSINADIPEELSRKFRQCYEKAIVREAKQALELENICAALSEAGIKHIPLKGSVVKYMYASPDLRQSGDTDILIDRFDEDEIMKIMTMLGYKHYSTNSKHSVYEKGKIHIELHYYLVDNAHGRQEFFSHVWETASQADGYMYEMQPEMLYAFQLTHLASHLSHGGAGIKLITDFYVFDKPLDMLVLNSYLRELKLDTLDGIVRRLVDFWFNMRQTADDSVRFVSEYIIKNGVYGNSETGVKLQFADIHSKGGKLAHYFKMTFRPYSTMAYMYPFLKKAPFLLPVCYFHRILKKLTWGRGRTAEVIRGSRENGDMHVLSEFKKIL</sequence>
<comment type="caution">
    <text evidence="1">The sequence shown here is derived from an EMBL/GenBank/DDBJ whole genome shotgun (WGS) entry which is preliminary data.</text>
</comment>
<gene>
    <name evidence="1" type="ORF">IAA60_04495</name>
</gene>
<organism evidence="1 2">
    <name type="scientific">Candidatus Ornithomonoglobus intestinigallinarum</name>
    <dbReference type="NCBI Taxonomy" id="2840894"/>
    <lineage>
        <taxon>Bacteria</taxon>
        <taxon>Bacillati</taxon>
        <taxon>Bacillota</taxon>
        <taxon>Clostridia</taxon>
        <taxon>Candidatus Ornithomonoglobus</taxon>
    </lineage>
</organism>
<reference evidence="1" key="2">
    <citation type="journal article" date="2021" name="PeerJ">
        <title>Extensive microbial diversity within the chicken gut microbiome revealed by metagenomics and culture.</title>
        <authorList>
            <person name="Gilroy R."/>
            <person name="Ravi A."/>
            <person name="Getino M."/>
            <person name="Pursley I."/>
            <person name="Horton D.L."/>
            <person name="Alikhan N.F."/>
            <person name="Baker D."/>
            <person name="Gharbi K."/>
            <person name="Hall N."/>
            <person name="Watson M."/>
            <person name="Adriaenssens E.M."/>
            <person name="Foster-Nyarko E."/>
            <person name="Jarju S."/>
            <person name="Secka A."/>
            <person name="Antonio M."/>
            <person name="Oren A."/>
            <person name="Chaudhuri R.R."/>
            <person name="La Ragione R."/>
            <person name="Hildebrand F."/>
            <person name="Pallen M.J."/>
        </authorList>
    </citation>
    <scope>NUCLEOTIDE SEQUENCE</scope>
    <source>
        <strain evidence="1">CHK181-108</strain>
    </source>
</reference>
<dbReference type="InterPro" id="IPR039498">
    <property type="entry name" value="NTP_transf_5"/>
</dbReference>
<proteinExistence type="predicted"/>
<evidence type="ECO:0000313" key="2">
    <source>
        <dbReference type="Proteomes" id="UP000824165"/>
    </source>
</evidence>
<name>A0A9D1H2Y2_9FIRM</name>
<dbReference type="EMBL" id="DVLU01000040">
    <property type="protein sequence ID" value="HIT85151.1"/>
    <property type="molecule type" value="Genomic_DNA"/>
</dbReference>
<reference evidence="1" key="1">
    <citation type="submission" date="2020-10" db="EMBL/GenBank/DDBJ databases">
        <authorList>
            <person name="Gilroy R."/>
        </authorList>
    </citation>
    <scope>NUCLEOTIDE SEQUENCE</scope>
    <source>
        <strain evidence="1">CHK181-108</strain>
    </source>
</reference>
<evidence type="ECO:0000313" key="1">
    <source>
        <dbReference type="EMBL" id="HIT85151.1"/>
    </source>
</evidence>